<evidence type="ECO:0000256" key="2">
    <source>
        <dbReference type="SAM" id="Phobius"/>
    </source>
</evidence>
<sequence length="210" mass="22007">MRVNGGSGLAVSFLAVTMVLVFLVGRGSPLRSSVSGTPRKIWLSRAAQRAGPCGGRVMSSSPARVSSMPSLRGPDGGSRRSTRCCVERVGDAELSLEALTDTAKDAAFLEASIQTSLDKEWIKQDIHGVIGSEVGRLYTKFRGDGVDDVTLMVLEIGGFLSDPKLFDMGDAFVGGWDVANMVGDLLIARIAGPDGADCACSDVVAIPAEE</sequence>
<feature type="transmembrane region" description="Helical" evidence="2">
    <location>
        <begin position="6"/>
        <end position="25"/>
    </location>
</feature>
<reference evidence="3" key="1">
    <citation type="submission" date="2021-01" db="EMBL/GenBank/DDBJ databases">
        <authorList>
            <person name="Corre E."/>
            <person name="Pelletier E."/>
            <person name="Niang G."/>
            <person name="Scheremetjew M."/>
            <person name="Finn R."/>
            <person name="Kale V."/>
            <person name="Holt S."/>
            <person name="Cochrane G."/>
            <person name="Meng A."/>
            <person name="Brown T."/>
            <person name="Cohen L."/>
        </authorList>
    </citation>
    <scope>NUCLEOTIDE SEQUENCE</scope>
    <source>
        <strain evidence="3">CCCM811</strain>
    </source>
</reference>
<dbReference type="EMBL" id="HBIV01013427">
    <property type="protein sequence ID" value="CAE0658300.1"/>
    <property type="molecule type" value="Transcribed_RNA"/>
</dbReference>
<name>A0A7S4DMC2_9EUKA</name>
<proteinExistence type="predicted"/>
<organism evidence="3">
    <name type="scientific">Lotharella globosa</name>
    <dbReference type="NCBI Taxonomy" id="91324"/>
    <lineage>
        <taxon>Eukaryota</taxon>
        <taxon>Sar</taxon>
        <taxon>Rhizaria</taxon>
        <taxon>Cercozoa</taxon>
        <taxon>Chlorarachniophyceae</taxon>
        <taxon>Lotharella</taxon>
    </lineage>
</organism>
<dbReference type="AlphaFoldDB" id="A0A7S4DMC2"/>
<accession>A0A7S4DMC2</accession>
<feature type="compositionally biased region" description="Low complexity" evidence="1">
    <location>
        <begin position="56"/>
        <end position="70"/>
    </location>
</feature>
<keyword evidence="2" id="KW-1133">Transmembrane helix</keyword>
<evidence type="ECO:0000256" key="1">
    <source>
        <dbReference type="SAM" id="MobiDB-lite"/>
    </source>
</evidence>
<keyword evidence="2" id="KW-0472">Membrane</keyword>
<protein>
    <submittedName>
        <fullName evidence="3">Uncharacterized protein</fullName>
    </submittedName>
</protein>
<gene>
    <name evidence="3" type="ORF">LGLO00237_LOCUS9872</name>
</gene>
<keyword evidence="2" id="KW-0812">Transmembrane</keyword>
<evidence type="ECO:0000313" key="3">
    <source>
        <dbReference type="EMBL" id="CAE0658300.1"/>
    </source>
</evidence>
<feature type="region of interest" description="Disordered" evidence="1">
    <location>
        <begin position="53"/>
        <end position="82"/>
    </location>
</feature>